<dbReference type="NCBIfam" id="TIGR01662">
    <property type="entry name" value="HAD-SF-IIIA"/>
    <property type="match status" value="1"/>
</dbReference>
<dbReference type="SUPFAM" id="SSF52540">
    <property type="entry name" value="P-loop containing nucleoside triphosphate hydrolases"/>
    <property type="match status" value="1"/>
</dbReference>
<reference evidence="2" key="1">
    <citation type="submission" date="2022-08" db="EMBL/GenBank/DDBJ databases">
        <title>A Global Phylogenomic Analysis of the Shiitake Genus Lentinula.</title>
        <authorList>
            <consortium name="DOE Joint Genome Institute"/>
            <person name="Sierra-Patev S."/>
            <person name="Min B."/>
            <person name="Naranjo-Ortiz M."/>
            <person name="Looney B."/>
            <person name="Konkel Z."/>
            <person name="Slot J.C."/>
            <person name="Sakamoto Y."/>
            <person name="Steenwyk J.L."/>
            <person name="Rokas A."/>
            <person name="Carro J."/>
            <person name="Camarero S."/>
            <person name="Ferreira P."/>
            <person name="Molpeceres G."/>
            <person name="Ruiz-Duenas F.J."/>
            <person name="Serrano A."/>
            <person name="Henrissat B."/>
            <person name="Drula E."/>
            <person name="Hughes K.W."/>
            <person name="Mata J.L."/>
            <person name="Ishikawa N.K."/>
            <person name="Vargas-Isla R."/>
            <person name="Ushijima S."/>
            <person name="Smith C.A."/>
            <person name="Ahrendt S."/>
            <person name="Andreopoulos W."/>
            <person name="He G."/>
            <person name="Labutti K."/>
            <person name="Lipzen A."/>
            <person name="Ng V."/>
            <person name="Riley R."/>
            <person name="Sandor L."/>
            <person name="Barry K."/>
            <person name="Martinez A.T."/>
            <person name="Xiao Y."/>
            <person name="Gibbons J.G."/>
            <person name="Terashima K."/>
            <person name="Grigoriev I.V."/>
            <person name="Hibbett D.S."/>
        </authorList>
    </citation>
    <scope>NUCLEOTIDE SEQUENCE</scope>
    <source>
        <strain evidence="2">RHP3577 ss4</strain>
    </source>
</reference>
<evidence type="ECO:0000256" key="1">
    <source>
        <dbReference type="SAM" id="MobiDB-lite"/>
    </source>
</evidence>
<gene>
    <name evidence="2" type="ORF">C8R41DRAFT_892314</name>
</gene>
<dbReference type="InterPro" id="IPR036412">
    <property type="entry name" value="HAD-like_sf"/>
</dbReference>
<dbReference type="InterPro" id="IPR023214">
    <property type="entry name" value="HAD_sf"/>
</dbReference>
<dbReference type="PANTHER" id="PTHR12083:SF9">
    <property type="entry name" value="BIFUNCTIONAL POLYNUCLEOTIDE PHOSPHATASE_KINASE"/>
    <property type="match status" value="1"/>
</dbReference>
<comment type="caution">
    <text evidence="2">The sequence shown here is derived from an EMBL/GenBank/DDBJ whole genome shotgun (WGS) entry which is preliminary data.</text>
</comment>
<feature type="compositionally biased region" description="Polar residues" evidence="1">
    <location>
        <begin position="60"/>
        <end position="70"/>
    </location>
</feature>
<dbReference type="Pfam" id="PF13671">
    <property type="entry name" value="AAA_33"/>
    <property type="match status" value="1"/>
</dbReference>
<name>A0ABQ8W125_9AGAR</name>
<evidence type="ECO:0000313" key="2">
    <source>
        <dbReference type="EMBL" id="KAJ4501717.1"/>
    </source>
</evidence>
<dbReference type="InterPro" id="IPR006549">
    <property type="entry name" value="HAD-SF_hydro_IIIA"/>
</dbReference>
<dbReference type="Proteomes" id="UP001150217">
    <property type="component" value="Unassembled WGS sequence"/>
</dbReference>
<dbReference type="Gene3D" id="3.40.50.1000">
    <property type="entry name" value="HAD superfamily/HAD-like"/>
    <property type="match status" value="1"/>
</dbReference>
<keyword evidence="2" id="KW-0418">Kinase</keyword>
<sequence length="461" mass="51915">MSSALQAGQFRRPFSRFSQRKFFTALGPSTLSKKRPAADDDASSMEGSRGPKVVKVHPFFSNSPKEPKTTGTFQWQKSLGARGSCLHGTNLTPVCSSKVAAFDLDGTLIKPSFGKGAVKKASKGAPPAWEWWRDKVPSALEELRLEGYSIVIISNQAIKGTSLTTWKEKVQLIAATIPSVPFRILAAVAKDEYRKPMPGMWNELKRIFKEDGIEIDRTVSFFVGDAAGRDGDFASTDRKWALNVDMPFFTPEEYFLRQPVQTKFKLDGFNVADLSQLPLFSPAHTPVIPEPRKQEIVLFVGYPGVGKSTICERYFVSKGYEHINQDTLGTRPKCVAAVEKSMQEGTSCVVDNTNRDVQTRKYYVDIARKFKVPVRCFVFTGSMELAWHNNLYRAYNLPPSSASRQEKRDLVPYLAFTSFINSYEEPSLSEGFSEIKQVNWIFEGTEEEKKNWSMWLQIEGK</sequence>
<proteinExistence type="predicted"/>
<keyword evidence="2" id="KW-0808">Transferase</keyword>
<dbReference type="EMBL" id="JANVFT010000001">
    <property type="protein sequence ID" value="KAJ4501717.1"/>
    <property type="molecule type" value="Genomic_DNA"/>
</dbReference>
<dbReference type="NCBIfam" id="TIGR01664">
    <property type="entry name" value="DNA-3'-Pase"/>
    <property type="match status" value="1"/>
</dbReference>
<dbReference type="InterPro" id="IPR027417">
    <property type="entry name" value="P-loop_NTPase"/>
</dbReference>
<evidence type="ECO:0000313" key="3">
    <source>
        <dbReference type="Proteomes" id="UP001150217"/>
    </source>
</evidence>
<dbReference type="SUPFAM" id="SSF56784">
    <property type="entry name" value="HAD-like"/>
    <property type="match status" value="1"/>
</dbReference>
<dbReference type="PANTHER" id="PTHR12083">
    <property type="entry name" value="BIFUNCTIONAL POLYNUCLEOTIDE PHOSPHATASE/KINASE"/>
    <property type="match status" value="1"/>
</dbReference>
<dbReference type="Gene3D" id="3.40.50.300">
    <property type="entry name" value="P-loop containing nucleotide triphosphate hydrolases"/>
    <property type="match status" value="1"/>
</dbReference>
<keyword evidence="3" id="KW-1185">Reference proteome</keyword>
<dbReference type="InterPro" id="IPR006551">
    <property type="entry name" value="Polynucleotide_phosphatase"/>
</dbReference>
<dbReference type="GO" id="GO:0016301">
    <property type="term" value="F:kinase activity"/>
    <property type="evidence" value="ECO:0007669"/>
    <property type="project" value="UniProtKB-KW"/>
</dbReference>
<protein>
    <submittedName>
        <fullName evidence="2">Polynucleotide kinase 3 phosphatase-domain-containing protein</fullName>
    </submittedName>
</protein>
<accession>A0ABQ8W125</accession>
<dbReference type="InterPro" id="IPR013954">
    <property type="entry name" value="PNK3P"/>
</dbReference>
<organism evidence="2 3">
    <name type="scientific">Lentinula lateritia</name>
    <dbReference type="NCBI Taxonomy" id="40482"/>
    <lineage>
        <taxon>Eukaryota</taxon>
        <taxon>Fungi</taxon>
        <taxon>Dikarya</taxon>
        <taxon>Basidiomycota</taxon>
        <taxon>Agaricomycotina</taxon>
        <taxon>Agaricomycetes</taxon>
        <taxon>Agaricomycetidae</taxon>
        <taxon>Agaricales</taxon>
        <taxon>Marasmiineae</taxon>
        <taxon>Omphalotaceae</taxon>
        <taxon>Lentinula</taxon>
    </lineage>
</organism>
<feature type="region of interest" description="Disordered" evidence="1">
    <location>
        <begin position="28"/>
        <end position="70"/>
    </location>
</feature>
<dbReference type="Pfam" id="PF08645">
    <property type="entry name" value="PNK3P"/>
    <property type="match status" value="1"/>
</dbReference>